<name>A0A6M3K4C1_9ZZZZ</name>
<proteinExistence type="predicted"/>
<feature type="coiled-coil region" evidence="1">
    <location>
        <begin position="6"/>
        <end position="74"/>
    </location>
</feature>
<dbReference type="AlphaFoldDB" id="A0A6M3K4C1"/>
<keyword evidence="1" id="KW-0175">Coiled coil</keyword>
<dbReference type="EMBL" id="MT142273">
    <property type="protein sequence ID" value="QJA77260.1"/>
    <property type="molecule type" value="Genomic_DNA"/>
</dbReference>
<gene>
    <name evidence="2" type="ORF">MM415A01337_0002</name>
    <name evidence="3" type="ORF">MM415B04610_0005</name>
</gene>
<evidence type="ECO:0000313" key="3">
    <source>
        <dbReference type="EMBL" id="QJA92526.1"/>
    </source>
</evidence>
<sequence>MLKKRVEGLEQEIKQVKEFMDAQLKNQNTFMKTLTTSLVEERVKKELEAIKTKVAELEKLVKGLETKISSKDLEQLRKLAEELIAPVGTVMAGPLPGAVAMLSAKKETEKKKKKRKR</sequence>
<dbReference type="EMBL" id="MT143074">
    <property type="protein sequence ID" value="QJA92526.1"/>
    <property type="molecule type" value="Genomic_DNA"/>
</dbReference>
<accession>A0A6M3K4C1</accession>
<reference evidence="2" key="1">
    <citation type="submission" date="2020-03" db="EMBL/GenBank/DDBJ databases">
        <title>The deep terrestrial virosphere.</title>
        <authorList>
            <person name="Holmfeldt K."/>
            <person name="Nilsson E."/>
            <person name="Simone D."/>
            <person name="Lopez-Fernandez M."/>
            <person name="Wu X."/>
            <person name="de Brujin I."/>
            <person name="Lundin D."/>
            <person name="Andersson A."/>
            <person name="Bertilsson S."/>
            <person name="Dopson M."/>
        </authorList>
    </citation>
    <scope>NUCLEOTIDE SEQUENCE</scope>
    <source>
        <strain evidence="2">MM415A01337</strain>
        <strain evidence="3">MM415B04610</strain>
    </source>
</reference>
<organism evidence="2">
    <name type="scientific">viral metagenome</name>
    <dbReference type="NCBI Taxonomy" id="1070528"/>
    <lineage>
        <taxon>unclassified sequences</taxon>
        <taxon>metagenomes</taxon>
        <taxon>organismal metagenomes</taxon>
    </lineage>
</organism>
<evidence type="ECO:0000313" key="2">
    <source>
        <dbReference type="EMBL" id="QJA77260.1"/>
    </source>
</evidence>
<protein>
    <submittedName>
        <fullName evidence="2">Uncharacterized protein</fullName>
    </submittedName>
</protein>
<evidence type="ECO:0000256" key="1">
    <source>
        <dbReference type="SAM" id="Coils"/>
    </source>
</evidence>